<proteinExistence type="predicted"/>
<dbReference type="Proteomes" id="UP000255334">
    <property type="component" value="Unassembled WGS sequence"/>
</dbReference>
<feature type="domain" description="Fibronectin type-III" evidence="3">
    <location>
        <begin position="1640"/>
        <end position="1731"/>
    </location>
</feature>
<dbReference type="Pfam" id="PF05593">
    <property type="entry name" value="RHS_repeat"/>
    <property type="match status" value="1"/>
</dbReference>
<dbReference type="CDD" id="cd00063">
    <property type="entry name" value="FN3"/>
    <property type="match status" value="3"/>
</dbReference>
<feature type="domain" description="Fibronectin type-III" evidence="3">
    <location>
        <begin position="1733"/>
        <end position="1819"/>
    </location>
</feature>
<dbReference type="Gene3D" id="2.60.40.10">
    <property type="entry name" value="Immunoglobulins"/>
    <property type="match status" value="6"/>
</dbReference>
<dbReference type="InterPro" id="IPR006530">
    <property type="entry name" value="YD"/>
</dbReference>
<dbReference type="SMART" id="SM00060">
    <property type="entry name" value="FN3"/>
    <property type="match status" value="5"/>
</dbReference>
<comment type="caution">
    <text evidence="4">The sequence shown here is derived from an EMBL/GenBank/DDBJ whole genome shotgun (WGS) entry which is preliminary data.</text>
</comment>
<evidence type="ECO:0000313" key="4">
    <source>
        <dbReference type="EMBL" id="RDS80033.1"/>
    </source>
</evidence>
<evidence type="ECO:0000256" key="1">
    <source>
        <dbReference type="ARBA" id="ARBA00022737"/>
    </source>
</evidence>
<dbReference type="PANTHER" id="PTHR32305">
    <property type="match status" value="1"/>
</dbReference>
<dbReference type="EMBL" id="QRBF01000011">
    <property type="protein sequence ID" value="RDS80033.1"/>
    <property type="molecule type" value="Genomic_DNA"/>
</dbReference>
<name>A0A370WV64_9GAMM</name>
<accession>A0A370WV64</accession>
<keyword evidence="5" id="KW-1185">Reference proteome</keyword>
<gene>
    <name evidence="4" type="ORF">DWU99_19895</name>
</gene>
<organism evidence="4 5">
    <name type="scientific">Dyella psychrodurans</name>
    <dbReference type="NCBI Taxonomy" id="1927960"/>
    <lineage>
        <taxon>Bacteria</taxon>
        <taxon>Pseudomonadati</taxon>
        <taxon>Pseudomonadota</taxon>
        <taxon>Gammaproteobacteria</taxon>
        <taxon>Lysobacterales</taxon>
        <taxon>Rhodanobacteraceae</taxon>
        <taxon>Dyella</taxon>
    </lineage>
</organism>
<protein>
    <recommendedName>
        <fullName evidence="3">Fibronectin type-III domain-containing protein</fullName>
    </recommendedName>
</protein>
<evidence type="ECO:0000259" key="3">
    <source>
        <dbReference type="PROSITE" id="PS50853"/>
    </source>
</evidence>
<dbReference type="OrthoDB" id="6904246at2"/>
<dbReference type="PROSITE" id="PS51257">
    <property type="entry name" value="PROKAR_LIPOPROTEIN"/>
    <property type="match status" value="1"/>
</dbReference>
<dbReference type="RefSeq" id="WP_115479850.1">
    <property type="nucleotide sequence ID" value="NZ_QRBF01000011.1"/>
</dbReference>
<dbReference type="PROSITE" id="PS50853">
    <property type="entry name" value="FN3"/>
    <property type="match status" value="3"/>
</dbReference>
<dbReference type="PANTHER" id="PTHR32305:SF15">
    <property type="entry name" value="PROTEIN RHSA-RELATED"/>
    <property type="match status" value="1"/>
</dbReference>
<sequence length="1906" mass="201708">MRAYWQGSCLWAVAMLVLSGACYAQSSGGATPDQEYQKLIQVDQNIEPLGEHPFGESISTYDGSVTFNVTDVTMRGNGPTITVGRTAQNFEWVPQTNYGPQLPLGSWDLDIPRIETLVGTAGLPSTAVWQTGVGGTTPTVGTTNRCSNFAPPPGIQSTLAEGGWVADEWWSGYNLLVPGEGKQQLMPRYSANTLSPTISGTSFNIVTKNNWMVTCGVTASDGGEGFLAIAPDGTRYTFAHLVYRPWYPIIGAGGPLPPDGTIIATQTPPPSQSAVSANGTVATQGVTPMTAGPGGLAILNREDALMYVTQIQDRFGNTLTYNYDPTTGYLSSITASDGREVDITYQSGSQLIQTITAKAANVPSRTWTYSYLNGSGALTGVQLPDGSAWSYNLGIGAYNLVLPSNACSLNQLPYSNTAPPNQPFGTGGTVTTPSGLTGTFSFVLKMSGRSYTPQLCWGQSGDSPPFEIPMAIWPEWYVQPAIASEVISGAGMPTQTWTYSYSPANASWNTDACASNRTCPTTVYTDVTDPNGNDTRYTYSNVFDSTEGQLLRSDTYSGAYGSTLVRSVVNTYANASNGPWPSVYGVDLAYRDNYYQTEQLAPLNQKVTTQDGQNYTWQTMTFNVYAQPTDVKRYNDIAGQSPIEETTVYLNDTNTWVLGLPQTVTNVGTGEVETSNTYNAQDLLQSRSRFGEFMMSYTYNSVGQLASFTDGNNHTTSLSNYYRGIPQSIAYPDSTSQSLVVNDLSEISSITDQAGYTTHYSYDPIGRISQITYPTNDPNGVSWYAKTFTYNYVASAERGIAAGHWDRITTTGNAVTTTYFDADLRPVLSDRSITGTANSDVTTATSYDYTGATTFASYPVSGSPAVTAVTTGTHHTYDALERLTQTQEDSELGSLTTSTSYLAGAGQQVTDPKGNVTTTYYQVFDEPDYKAPISVTAPGGITQTIARDIYGNPTSITQSGLYGTENDSVTKTLLYDTYHRLCLTTEPESGSTVMAYDAANNLQWSAQGQTITDGTCGQTDVASGAQTVRTYDAMNRVKTITPPAGTQTTSYTYDARGNIGNVVSGSATNTFAYNSRNLLTSQTLSVGSDAWGIGYNYDSYGHLNAIGYPAFNGSSEGVAYSPDALGRPTQAGSYASGIIYFPNDQVAGFNYGNGASYVAQQNARQLLSNFSYGVGSTLNLSEDFTYDNNGNITNVTDLVNGQRTKAFGYDALNRLTSATATNLYGTENYTYDALNNLRTRLTGGNTLTLNYDATNRLASVAQNGSVVTQYGYDAQGNRSSLTNGGATTNYTFDAENQLLQVPGLEGYAYDAAGRRVAKTNPSGNPTGYYFYDQAGQLMYSLDPNSLLATNYIYLGTKLIAKHVLFEAPAPGAIAFSSNPNGGSFTVSWGGVSQATSYTLQQLTVASGTWATVYSGASLSSAISGLAAGTYQYRVQACVSSGCGAWTSSSNVDVWPPLPSVTVPTEPVAGPYTISWTASANASSYTVQEAVNGGAWTTIGTFTGTSTTRPGATSGAYTYHVEAIDASGVTGGFGPVSNPVTVNTALIPSPTPTLSVPASSNASSATISWTAASPVTSYTLQESANGGSSWSTVYSGTSTSAAVSGLTDGRYTFQLRACNAPGTGTYCDNWVMGGSMVVALPPGTPTITPSTTSSNTGAYSLSWTAEATTTNYVLQQQINGGAWTTLQSSSATSWSVSGEGDATYGYRVQACYTTACGGWSGTVSVTVLLPPASAPTISGAGTSANGAYTLTWSAVATATAYIVYYDNNGTWTAVQNSAATSYSTTQSANGSYSYVVYACNTGGCSPASAVATETVLFPPSGAPTLTVSQPSLYSDTVDLSWTSVATATSYWWQYSTNQTTWTRLMALQANSTTYAPGTGAFYFEVQACNASGCGPWSAVVEHVVIVK</sequence>
<dbReference type="InterPro" id="IPR036116">
    <property type="entry name" value="FN3_sf"/>
</dbReference>
<feature type="domain" description="Fibronectin type-III" evidence="3">
    <location>
        <begin position="1369"/>
        <end position="1456"/>
    </location>
</feature>
<dbReference type="NCBIfam" id="TIGR01643">
    <property type="entry name" value="YD_repeat_2x"/>
    <property type="match status" value="1"/>
</dbReference>
<evidence type="ECO:0000313" key="5">
    <source>
        <dbReference type="Proteomes" id="UP000255334"/>
    </source>
</evidence>
<dbReference type="InterPro" id="IPR031325">
    <property type="entry name" value="RHS_repeat"/>
</dbReference>
<dbReference type="Pfam" id="PF25023">
    <property type="entry name" value="TEN_YD-shell"/>
    <property type="match status" value="1"/>
</dbReference>
<reference evidence="4 5" key="1">
    <citation type="submission" date="2018-07" db="EMBL/GenBank/DDBJ databases">
        <title>Dyella monticola sp. nov. and Dyella psychrodurans sp. nov. isolated from monsoon evergreen broad-leaved forest soil of Dinghu Mountain, China.</title>
        <authorList>
            <person name="Gao Z."/>
            <person name="Qiu L."/>
        </authorList>
    </citation>
    <scope>NUCLEOTIDE SEQUENCE [LARGE SCALE GENOMIC DNA]</scope>
    <source>
        <strain evidence="4 5">4MSK11</strain>
    </source>
</reference>
<keyword evidence="2" id="KW-0732">Signal</keyword>
<evidence type="ECO:0000256" key="2">
    <source>
        <dbReference type="SAM" id="SignalP"/>
    </source>
</evidence>
<dbReference type="InterPro" id="IPR013783">
    <property type="entry name" value="Ig-like_fold"/>
</dbReference>
<dbReference type="Gene3D" id="2.180.10.10">
    <property type="entry name" value="RHS repeat-associated core"/>
    <property type="match status" value="1"/>
</dbReference>
<feature type="chain" id="PRO_5016704127" description="Fibronectin type-III domain-containing protein" evidence="2">
    <location>
        <begin position="25"/>
        <end position="1906"/>
    </location>
</feature>
<keyword evidence="1" id="KW-0677">Repeat</keyword>
<dbReference type="InterPro" id="IPR056823">
    <property type="entry name" value="TEN-like_YD-shell"/>
</dbReference>
<dbReference type="InterPro" id="IPR050708">
    <property type="entry name" value="T6SS_VgrG/RHS"/>
</dbReference>
<dbReference type="SUPFAM" id="SSF49265">
    <property type="entry name" value="Fibronectin type III"/>
    <property type="match status" value="4"/>
</dbReference>
<feature type="signal peptide" evidence="2">
    <location>
        <begin position="1"/>
        <end position="24"/>
    </location>
</feature>
<dbReference type="InterPro" id="IPR003961">
    <property type="entry name" value="FN3_dom"/>
</dbReference>